<dbReference type="RefSeq" id="WP_216477581.1">
    <property type="nucleotide sequence ID" value="NZ_JAHLQJ010000003.1"/>
</dbReference>
<dbReference type="Pfam" id="PF01547">
    <property type="entry name" value="SBP_bac_1"/>
    <property type="match status" value="1"/>
</dbReference>
<dbReference type="PANTHER" id="PTHR43649:SF33">
    <property type="entry name" value="POLYGALACTURONAN_RHAMNOGALACTURONAN-BINDING PROTEIN YTCQ"/>
    <property type="match status" value="1"/>
</dbReference>
<keyword evidence="3" id="KW-0472">Membrane</keyword>
<reference evidence="7 8" key="1">
    <citation type="submission" date="2021-06" db="EMBL/GenBank/DDBJ databases">
        <authorList>
            <person name="Sun Q."/>
            <person name="Li D."/>
        </authorList>
    </citation>
    <scope>NUCLEOTIDE SEQUENCE [LARGE SCALE GENOMIC DNA]</scope>
    <source>
        <strain evidence="7 8">MSJ-6</strain>
    </source>
</reference>
<evidence type="ECO:0000256" key="5">
    <source>
        <dbReference type="ARBA" id="ARBA00023288"/>
    </source>
</evidence>
<dbReference type="Proteomes" id="UP000743001">
    <property type="component" value="Unassembled WGS sequence"/>
</dbReference>
<name>A0ABS6FLY7_9BACL</name>
<evidence type="ECO:0000313" key="8">
    <source>
        <dbReference type="Proteomes" id="UP000743001"/>
    </source>
</evidence>
<keyword evidence="1" id="KW-1003">Cell membrane</keyword>
<protein>
    <submittedName>
        <fullName evidence="7">Extracellular solute-binding protein</fullName>
    </submittedName>
</protein>
<sequence length="439" mass="47218">MRKTMSICLAVVMVVLLAACGGKNAESGSQDTPVSNGGTQQVSLSIWHNFSGDDQRAKTMRSLIDQYAAEHPEVTLDVQAIPSDGYKQRLKTVAAAGELPDVFLTNPGSMIAEFYNGGLIQPIDDLFAAHQTEWTDNFLPGAFDALTFEDEVYAAPVNLSPSSILYYNTELFAKYNVKVPETWDELMTAIQTFKDNNIIPFALGNKANWVANSTIISTLGDRVTGSEWFLSAVNKEGASFTDPEFVQALTYFKQLVDAGAFQDGANSIDNAQAEQLFSQEQAAMTMGGNWTLTNLASTASESFLNKVDVTVFPSVPDGKGEAKSLSASTGTGFALNKKVEGTARDAALELIYTISGPEAQKAIAESNILVNYKVEMDAAKSTPLFMKAYDLVSGVAFTPVYDAYMSSAATEALNNGLQELMMGGDPSAIAQSVQDAQKY</sequence>
<dbReference type="EMBL" id="JAHLQJ010000003">
    <property type="protein sequence ID" value="MBU5671181.1"/>
    <property type="molecule type" value="Genomic_DNA"/>
</dbReference>
<evidence type="ECO:0000256" key="3">
    <source>
        <dbReference type="ARBA" id="ARBA00023136"/>
    </source>
</evidence>
<proteinExistence type="predicted"/>
<accession>A0ABS6FLY7</accession>
<keyword evidence="2 6" id="KW-0732">Signal</keyword>
<evidence type="ECO:0000256" key="2">
    <source>
        <dbReference type="ARBA" id="ARBA00022729"/>
    </source>
</evidence>
<keyword evidence="8" id="KW-1185">Reference proteome</keyword>
<keyword evidence="5" id="KW-0449">Lipoprotein</keyword>
<dbReference type="InterPro" id="IPR050490">
    <property type="entry name" value="Bact_solute-bd_prot1"/>
</dbReference>
<feature type="chain" id="PRO_5046778943" evidence="6">
    <location>
        <begin position="26"/>
        <end position="439"/>
    </location>
</feature>
<evidence type="ECO:0000256" key="1">
    <source>
        <dbReference type="ARBA" id="ARBA00022475"/>
    </source>
</evidence>
<evidence type="ECO:0000256" key="4">
    <source>
        <dbReference type="ARBA" id="ARBA00023139"/>
    </source>
</evidence>
<gene>
    <name evidence="7" type="ORF">KQJ23_04970</name>
</gene>
<organism evidence="7 8">
    <name type="scientific">Paenibacillus brevis</name>
    <dbReference type="NCBI Taxonomy" id="2841508"/>
    <lineage>
        <taxon>Bacteria</taxon>
        <taxon>Bacillati</taxon>
        <taxon>Bacillota</taxon>
        <taxon>Bacilli</taxon>
        <taxon>Bacillales</taxon>
        <taxon>Paenibacillaceae</taxon>
        <taxon>Paenibacillus</taxon>
    </lineage>
</organism>
<comment type="caution">
    <text evidence="7">The sequence shown here is derived from an EMBL/GenBank/DDBJ whole genome shotgun (WGS) entry which is preliminary data.</text>
</comment>
<evidence type="ECO:0000256" key="6">
    <source>
        <dbReference type="SAM" id="SignalP"/>
    </source>
</evidence>
<feature type="signal peptide" evidence="6">
    <location>
        <begin position="1"/>
        <end position="25"/>
    </location>
</feature>
<dbReference type="InterPro" id="IPR006059">
    <property type="entry name" value="SBP"/>
</dbReference>
<dbReference type="PROSITE" id="PS51257">
    <property type="entry name" value="PROKAR_LIPOPROTEIN"/>
    <property type="match status" value="1"/>
</dbReference>
<evidence type="ECO:0000313" key="7">
    <source>
        <dbReference type="EMBL" id="MBU5671181.1"/>
    </source>
</evidence>
<keyword evidence="4" id="KW-0564">Palmitate</keyword>
<dbReference type="PANTHER" id="PTHR43649">
    <property type="entry name" value="ARABINOSE-BINDING PROTEIN-RELATED"/>
    <property type="match status" value="1"/>
</dbReference>